<dbReference type="GO" id="GO:0032259">
    <property type="term" value="P:methylation"/>
    <property type="evidence" value="ECO:0007669"/>
    <property type="project" value="UniProtKB-KW"/>
</dbReference>
<dbReference type="Proteomes" id="UP000663870">
    <property type="component" value="Unassembled WGS sequence"/>
</dbReference>
<evidence type="ECO:0000256" key="7">
    <source>
        <dbReference type="ARBA" id="ARBA00022853"/>
    </source>
</evidence>
<keyword evidence="4 11" id="KW-0489">Methyltransferase</keyword>
<dbReference type="SUPFAM" id="SSF53335">
    <property type="entry name" value="S-adenosyl-L-methionine-dependent methyltransferases"/>
    <property type="match status" value="1"/>
</dbReference>
<name>A0A813WUY8_9BILA</name>
<evidence type="ECO:0000313" key="13">
    <source>
        <dbReference type="EMBL" id="CAF0862498.1"/>
    </source>
</evidence>
<keyword evidence="5 11" id="KW-0808">Transferase</keyword>
<keyword evidence="14" id="KW-1185">Reference proteome</keyword>
<evidence type="ECO:0000256" key="1">
    <source>
        <dbReference type="ARBA" id="ARBA00004123"/>
    </source>
</evidence>
<comment type="subcellular location">
    <subcellularLocation>
        <location evidence="1 11">Nucleus</location>
    </subcellularLocation>
</comment>
<reference evidence="13" key="1">
    <citation type="submission" date="2021-02" db="EMBL/GenBank/DDBJ databases">
        <authorList>
            <person name="Nowell W R."/>
        </authorList>
    </citation>
    <scope>NUCLEOTIDE SEQUENCE</scope>
</reference>
<sequence>MDELHEDDTNSTNNVIQTIKFACELSPELRKISEQTLFRTMIDLKDLTMIKAYAEAYNKIVNDILSRNKNNLQIRNHSKRQKISSRLTREFLQFILKLSSQKDNQLLIQNEYSFELIDELFRKFSLRSDDIFIHLGCAYGHLPLQIAAMLSCKKSIGIENNLNLYHSAKLFEKEFSFWMKWFGKTYSDCQIIQGDFFHENFRSILNSGNLIFVNNKSFSNDKNQNLKLRFYDLQSDCRIISTQPFGEPNSRVTARNINDIDSIMSLVSIDNLITNSQLKFYLQIIDYSRIEKYFNGIHRKRKSNLNDNQLNLCQTLFDVQVSSSIPLQIFSNNINSSKKRFNKTKQIKNEEQDLSLTINNQDK</sequence>
<proteinExistence type="inferred from homology"/>
<comment type="catalytic activity">
    <reaction evidence="10 11">
        <text>L-lysyl(79)-[histone H3] + 3 S-adenosyl-L-methionine = N(6),N(6),N(6)-trimethyl-L-lysyl(79)-[histone H3] + 3 S-adenosyl-L-homocysteine + 3 H(+)</text>
        <dbReference type="Rhea" id="RHEA:60328"/>
        <dbReference type="Rhea" id="RHEA-COMP:15549"/>
        <dbReference type="Rhea" id="RHEA-COMP:15552"/>
        <dbReference type="ChEBI" id="CHEBI:15378"/>
        <dbReference type="ChEBI" id="CHEBI:29969"/>
        <dbReference type="ChEBI" id="CHEBI:57856"/>
        <dbReference type="ChEBI" id="CHEBI:59789"/>
        <dbReference type="ChEBI" id="CHEBI:61961"/>
        <dbReference type="EC" id="2.1.1.360"/>
    </reaction>
</comment>
<evidence type="ECO:0000256" key="4">
    <source>
        <dbReference type="ARBA" id="ARBA00022603"/>
    </source>
</evidence>
<comment type="caution">
    <text evidence="13">The sequence shown here is derived from an EMBL/GenBank/DDBJ whole genome shotgun (WGS) entry which is preliminary data.</text>
</comment>
<dbReference type="Pfam" id="PF08123">
    <property type="entry name" value="DOT1"/>
    <property type="match status" value="1"/>
</dbReference>
<keyword evidence="7 11" id="KW-0156">Chromatin regulator</keyword>
<dbReference type="PANTHER" id="PTHR21451">
    <property type="entry name" value="HISTONE H3 METHYLTRANSFERASE"/>
    <property type="match status" value="1"/>
</dbReference>
<evidence type="ECO:0000313" key="14">
    <source>
        <dbReference type="Proteomes" id="UP000663870"/>
    </source>
</evidence>
<protein>
    <recommendedName>
        <fullName evidence="3 11">Histone-lysine N-methyltransferase, H3 lysine-79 specific</fullName>
        <ecNumber evidence="2 11">2.1.1.360</ecNumber>
    </recommendedName>
    <alternativeName>
        <fullName evidence="9 11">Histone H3-K79 methyltransferase</fullName>
    </alternativeName>
</protein>
<dbReference type="PANTHER" id="PTHR21451:SF0">
    <property type="entry name" value="HISTONE-LYSINE N-METHYLTRANSFERASE, H3 LYSINE-79 SPECIFIC"/>
    <property type="match status" value="1"/>
</dbReference>
<dbReference type="EC" id="2.1.1.360" evidence="2 11"/>
<evidence type="ECO:0000256" key="11">
    <source>
        <dbReference type="RuleBase" id="RU271113"/>
    </source>
</evidence>
<dbReference type="EMBL" id="CAJNOL010000120">
    <property type="protein sequence ID" value="CAF0862498.1"/>
    <property type="molecule type" value="Genomic_DNA"/>
</dbReference>
<feature type="domain" description="DOT1" evidence="12">
    <location>
        <begin position="1"/>
        <end position="298"/>
    </location>
</feature>
<dbReference type="GO" id="GO:0140956">
    <property type="term" value="F:histone H3K79 trimethyltransferase activity"/>
    <property type="evidence" value="ECO:0007669"/>
    <property type="project" value="UniProtKB-EC"/>
</dbReference>
<evidence type="ECO:0000256" key="3">
    <source>
        <dbReference type="ARBA" id="ARBA00020987"/>
    </source>
</evidence>
<dbReference type="InterPro" id="IPR029063">
    <property type="entry name" value="SAM-dependent_MTases_sf"/>
</dbReference>
<evidence type="ECO:0000256" key="8">
    <source>
        <dbReference type="ARBA" id="ARBA00023242"/>
    </source>
</evidence>
<dbReference type="GO" id="GO:0000077">
    <property type="term" value="P:DNA damage checkpoint signaling"/>
    <property type="evidence" value="ECO:0007669"/>
    <property type="project" value="TreeGrafter"/>
</dbReference>
<gene>
    <name evidence="13" type="ORF">JXQ802_LOCUS7258</name>
</gene>
<evidence type="ECO:0000259" key="12">
    <source>
        <dbReference type="PROSITE" id="PS51569"/>
    </source>
</evidence>
<organism evidence="13 14">
    <name type="scientific">Rotaria sordida</name>
    <dbReference type="NCBI Taxonomy" id="392033"/>
    <lineage>
        <taxon>Eukaryota</taxon>
        <taxon>Metazoa</taxon>
        <taxon>Spiralia</taxon>
        <taxon>Gnathifera</taxon>
        <taxon>Rotifera</taxon>
        <taxon>Eurotatoria</taxon>
        <taxon>Bdelloidea</taxon>
        <taxon>Philodinida</taxon>
        <taxon>Philodinidae</taxon>
        <taxon>Rotaria</taxon>
    </lineage>
</organism>
<evidence type="ECO:0000256" key="2">
    <source>
        <dbReference type="ARBA" id="ARBA00012190"/>
    </source>
</evidence>
<dbReference type="PROSITE" id="PS51569">
    <property type="entry name" value="DOT1"/>
    <property type="match status" value="1"/>
</dbReference>
<dbReference type="Gene3D" id="3.40.50.150">
    <property type="entry name" value="Vaccinia Virus protein VP39"/>
    <property type="match status" value="1"/>
</dbReference>
<comment type="miscellaneous">
    <text evidence="11">In contrast to other lysine histone methyltransferases, it does not contain a SET domain, suggesting the existence of another mechanism for methylation of lysine residues of histones.</text>
</comment>
<keyword evidence="6 11" id="KW-0949">S-adenosyl-L-methionine</keyword>
<dbReference type="Gene3D" id="1.10.260.60">
    <property type="match status" value="1"/>
</dbReference>
<evidence type="ECO:0000256" key="6">
    <source>
        <dbReference type="ARBA" id="ARBA00022691"/>
    </source>
</evidence>
<comment type="function">
    <text evidence="11">Histone methyltransferase that specifically trimethylates histone H3 to form H3K79me3. This methylation is required for telomere silencing and for the pachytene checkpoint during the meiotic cell cycle by allowing the recruitment of RAD9 to double strand breaks. Nucleosomes are preferred as substrate compared to free histone.</text>
</comment>
<evidence type="ECO:0000256" key="10">
    <source>
        <dbReference type="ARBA" id="ARBA00047770"/>
    </source>
</evidence>
<dbReference type="InterPro" id="IPR025789">
    <property type="entry name" value="DOT1_dom"/>
</dbReference>
<dbReference type="GO" id="GO:0006281">
    <property type="term" value="P:DNA repair"/>
    <property type="evidence" value="ECO:0007669"/>
    <property type="project" value="TreeGrafter"/>
</dbReference>
<comment type="similarity">
    <text evidence="11">Belongs to the class I-like SAM-binding methyltransferase superfamily. DOT1 family.</text>
</comment>
<dbReference type="GO" id="GO:0005634">
    <property type="term" value="C:nucleus"/>
    <property type="evidence" value="ECO:0007669"/>
    <property type="project" value="UniProtKB-SubCell"/>
</dbReference>
<dbReference type="FunFam" id="3.40.50.150:FF:000033">
    <property type="entry name" value="Histone-lysine N-methyltransferase, H3 lysine-79 specific"/>
    <property type="match status" value="1"/>
</dbReference>
<accession>A0A813WUY8</accession>
<evidence type="ECO:0000256" key="5">
    <source>
        <dbReference type="ARBA" id="ARBA00022679"/>
    </source>
</evidence>
<keyword evidence="8 11" id="KW-0539">Nucleus</keyword>
<dbReference type="InterPro" id="IPR030445">
    <property type="entry name" value="H3-K79_meTrfase"/>
</dbReference>
<dbReference type="AlphaFoldDB" id="A0A813WUY8"/>
<evidence type="ECO:0000256" key="9">
    <source>
        <dbReference type="ARBA" id="ARBA00029821"/>
    </source>
</evidence>